<comment type="caution">
    <text evidence="2">The sequence shown here is derived from an EMBL/GenBank/DDBJ whole genome shotgun (WGS) entry which is preliminary data.</text>
</comment>
<dbReference type="Proteomes" id="UP000248259">
    <property type="component" value="Unassembled WGS sequence"/>
</dbReference>
<sequence length="245" mass="27304">MSAAQSEALAPGPSVESVPSYLSETYSWAYLNPRNLRWLDNSLVVSSILWGNAGRLMRAAAAEFEPGQRILQAACVYGRFSEMLAHQVGNTGQLEIVDVAPIQIANVRRKLSAYPQVRSRRGDLTLPLGKRYQGVCCFFLLHEVPAEQRSRIVDNLLSAVGPGGKAVFVDYHRPSRLNPLAPLMSLVFRLLEPYATSLLDTPIDSLSPQATDFDWHRRTLFGGLYQHVVATRRSLTEFPPSRRQP</sequence>
<dbReference type="GO" id="GO:0008168">
    <property type="term" value="F:methyltransferase activity"/>
    <property type="evidence" value="ECO:0007669"/>
    <property type="project" value="UniProtKB-KW"/>
</dbReference>
<reference evidence="2 3" key="1">
    <citation type="submission" date="2018-06" db="EMBL/GenBank/DDBJ databases">
        <title>Azoarcus communis strain SWub3 genome.</title>
        <authorList>
            <person name="Zorraquino Salvo V."/>
            <person name="Toubiana D."/>
            <person name="Blumwald E."/>
        </authorList>
    </citation>
    <scope>NUCLEOTIDE SEQUENCE [LARGE SCALE GENOMIC DNA]</scope>
    <source>
        <strain evidence="2 3">SWub3</strain>
    </source>
</reference>
<keyword evidence="3" id="KW-1185">Reference proteome</keyword>
<dbReference type="RefSeq" id="WP_110527090.1">
    <property type="nucleotide sequence ID" value="NZ_QKOE01000014.1"/>
</dbReference>
<evidence type="ECO:0000313" key="2">
    <source>
        <dbReference type="EMBL" id="PZA15406.1"/>
    </source>
</evidence>
<dbReference type="InterPro" id="IPR029063">
    <property type="entry name" value="SAM-dependent_MTases_sf"/>
</dbReference>
<feature type="domain" description="Methyltransferase" evidence="1">
    <location>
        <begin position="70"/>
        <end position="164"/>
    </location>
</feature>
<dbReference type="EMBL" id="QKOE01000014">
    <property type="protein sequence ID" value="PZA15406.1"/>
    <property type="molecule type" value="Genomic_DNA"/>
</dbReference>
<protein>
    <submittedName>
        <fullName evidence="2">Methyltransferase</fullName>
    </submittedName>
</protein>
<dbReference type="NCBIfam" id="NF038261">
    <property type="entry name" value="rhodoquin_RquA"/>
    <property type="match status" value="1"/>
</dbReference>
<dbReference type="GO" id="GO:0032259">
    <property type="term" value="P:methylation"/>
    <property type="evidence" value="ECO:0007669"/>
    <property type="project" value="UniProtKB-KW"/>
</dbReference>
<dbReference type="Gene3D" id="3.40.50.150">
    <property type="entry name" value="Vaccinia Virus protein VP39"/>
    <property type="match status" value="1"/>
</dbReference>
<name>A0A323UVZ5_9RHOO</name>
<dbReference type="InterPro" id="IPR041698">
    <property type="entry name" value="Methyltransf_25"/>
</dbReference>
<evidence type="ECO:0000259" key="1">
    <source>
        <dbReference type="Pfam" id="PF13649"/>
    </source>
</evidence>
<keyword evidence="2" id="KW-0808">Transferase</keyword>
<proteinExistence type="predicted"/>
<dbReference type="OrthoDB" id="529208at2"/>
<gene>
    <name evidence="2" type="ORF">DNK49_16840</name>
</gene>
<dbReference type="AlphaFoldDB" id="A0A323UVZ5"/>
<organism evidence="2 3">
    <name type="scientific">Parazoarcus communis SWub3 = DSM 12120</name>
    <dbReference type="NCBI Taxonomy" id="1121029"/>
    <lineage>
        <taxon>Bacteria</taxon>
        <taxon>Pseudomonadati</taxon>
        <taxon>Pseudomonadota</taxon>
        <taxon>Betaproteobacteria</taxon>
        <taxon>Rhodocyclales</taxon>
        <taxon>Zoogloeaceae</taxon>
        <taxon>Parazoarcus</taxon>
    </lineage>
</organism>
<keyword evidence="2" id="KW-0489">Methyltransferase</keyword>
<dbReference type="Pfam" id="PF13649">
    <property type="entry name" value="Methyltransf_25"/>
    <property type="match status" value="1"/>
</dbReference>
<accession>A0A323UVZ5</accession>
<dbReference type="SUPFAM" id="SSF53335">
    <property type="entry name" value="S-adenosyl-L-methionine-dependent methyltransferases"/>
    <property type="match status" value="1"/>
</dbReference>
<evidence type="ECO:0000313" key="3">
    <source>
        <dbReference type="Proteomes" id="UP000248259"/>
    </source>
</evidence>